<accession>X6P477</accession>
<evidence type="ECO:0000313" key="1">
    <source>
        <dbReference type="EMBL" id="ETO33026.1"/>
    </source>
</evidence>
<name>X6P477_RETFI</name>
<dbReference type="Proteomes" id="UP000023152">
    <property type="component" value="Unassembled WGS sequence"/>
</dbReference>
<gene>
    <name evidence="1" type="ORF">RFI_04081</name>
</gene>
<dbReference type="EMBL" id="ASPP01003741">
    <property type="protein sequence ID" value="ETO33026.1"/>
    <property type="molecule type" value="Genomic_DNA"/>
</dbReference>
<organism evidence="1 2">
    <name type="scientific">Reticulomyxa filosa</name>
    <dbReference type="NCBI Taxonomy" id="46433"/>
    <lineage>
        <taxon>Eukaryota</taxon>
        <taxon>Sar</taxon>
        <taxon>Rhizaria</taxon>
        <taxon>Retaria</taxon>
        <taxon>Foraminifera</taxon>
        <taxon>Monothalamids</taxon>
        <taxon>Reticulomyxidae</taxon>
        <taxon>Reticulomyxa</taxon>
    </lineage>
</organism>
<comment type="caution">
    <text evidence="1">The sequence shown here is derived from an EMBL/GenBank/DDBJ whole genome shotgun (WGS) entry which is preliminary data.</text>
</comment>
<evidence type="ECO:0000313" key="2">
    <source>
        <dbReference type="Proteomes" id="UP000023152"/>
    </source>
</evidence>
<feature type="non-terminal residue" evidence="1">
    <location>
        <position position="1"/>
    </location>
</feature>
<reference evidence="1 2" key="1">
    <citation type="journal article" date="2013" name="Curr. Biol.">
        <title>The Genome of the Foraminiferan Reticulomyxa filosa.</title>
        <authorList>
            <person name="Glockner G."/>
            <person name="Hulsmann N."/>
            <person name="Schleicher M."/>
            <person name="Noegel A.A."/>
            <person name="Eichinger L."/>
            <person name="Gallinger C."/>
            <person name="Pawlowski J."/>
            <person name="Sierra R."/>
            <person name="Euteneuer U."/>
            <person name="Pillet L."/>
            <person name="Moustafa A."/>
            <person name="Platzer M."/>
            <person name="Groth M."/>
            <person name="Szafranski K."/>
            <person name="Schliwa M."/>
        </authorList>
    </citation>
    <scope>NUCLEOTIDE SEQUENCE [LARGE SCALE GENOMIC DNA]</scope>
</reference>
<protein>
    <submittedName>
        <fullName evidence="1">Uncharacterized protein</fullName>
    </submittedName>
</protein>
<sequence>TKQQLNILQIRVKELREKHNSLINNVPKTAREFYSSLEEPSIQILSPQKNIKKQFKPRVGIKNSQIPIQHRKYSSFQKATVLRNDNLAIEATTGEGKEWDDLGLQALDAYEKKKQQNHNKNNTQQLWEW</sequence>
<dbReference type="AlphaFoldDB" id="X6P477"/>
<keyword evidence="2" id="KW-1185">Reference proteome</keyword>
<proteinExistence type="predicted"/>